<dbReference type="Pfam" id="PF05336">
    <property type="entry name" value="rhaM"/>
    <property type="match status" value="1"/>
</dbReference>
<dbReference type="InterPro" id="IPR008000">
    <property type="entry name" value="Rham/fucose_mutarotase"/>
</dbReference>
<accession>A0AAD3X1A3</accession>
<dbReference type="Proteomes" id="UP000436027">
    <property type="component" value="Unassembled WGS sequence"/>
</dbReference>
<dbReference type="Gene3D" id="3.30.70.100">
    <property type="match status" value="1"/>
</dbReference>
<evidence type="ECO:0000313" key="1">
    <source>
        <dbReference type="EMBL" id="KAB1883660.1"/>
    </source>
</evidence>
<dbReference type="EMBL" id="WAAQ01000002">
    <property type="protein sequence ID" value="KAB1883660.1"/>
    <property type="molecule type" value="Genomic_DNA"/>
</dbReference>
<gene>
    <name evidence="1" type="ORF">F6W70_13775</name>
</gene>
<protein>
    <submittedName>
        <fullName evidence="1">L-rhamnose mutarotase</fullName>
    </submittedName>
</protein>
<dbReference type="GO" id="GO:0016857">
    <property type="term" value="F:racemase and epimerase activity, acting on carbohydrates and derivatives"/>
    <property type="evidence" value="ECO:0007669"/>
    <property type="project" value="InterPro"/>
</dbReference>
<dbReference type="AlphaFoldDB" id="A0AAD3X1A3"/>
<reference evidence="1 2" key="1">
    <citation type="submission" date="2019-09" db="EMBL/GenBank/DDBJ databases">
        <title>Whole genome sequencing of Microbacterium maritypicum.</title>
        <authorList>
            <person name="Lenchi N."/>
        </authorList>
    </citation>
    <scope>NUCLEOTIDE SEQUENCE [LARGE SCALE GENOMIC DNA]</scope>
    <source>
        <strain evidence="1 2">DSM 12512</strain>
    </source>
</reference>
<comment type="caution">
    <text evidence="1">The sequence shown here is derived from an EMBL/GenBank/DDBJ whole genome shotgun (WGS) entry which is preliminary data.</text>
</comment>
<sequence>MRIALHSVIAAGAIDDYRTHHARVPDGLRDLFGVAGIEDWTIWRSGRNLFHIVECEDFDAAMRVVNASPANDAWQADIGRFVEGFHGPDGEDGFTPIEQVWALSTQRSYEG</sequence>
<evidence type="ECO:0000313" key="2">
    <source>
        <dbReference type="Proteomes" id="UP000436027"/>
    </source>
</evidence>
<dbReference type="InterPro" id="IPR011008">
    <property type="entry name" value="Dimeric_a/b-barrel"/>
</dbReference>
<organism evidence="1 2">
    <name type="scientific">Microbacterium maritypicum</name>
    <name type="common">Microbacterium liquefaciens</name>
    <dbReference type="NCBI Taxonomy" id="33918"/>
    <lineage>
        <taxon>Bacteria</taxon>
        <taxon>Bacillati</taxon>
        <taxon>Actinomycetota</taxon>
        <taxon>Actinomycetes</taxon>
        <taxon>Micrococcales</taxon>
        <taxon>Microbacteriaceae</taxon>
        <taxon>Microbacterium</taxon>
    </lineage>
</organism>
<name>A0AAD3X1A3_MICMQ</name>
<proteinExistence type="predicted"/>
<dbReference type="RefSeq" id="WP_151487028.1">
    <property type="nucleotide sequence ID" value="NZ_BAAAIN010000001.1"/>
</dbReference>
<dbReference type="SUPFAM" id="SSF54909">
    <property type="entry name" value="Dimeric alpha+beta barrel"/>
    <property type="match status" value="1"/>
</dbReference>